<evidence type="ECO:0000313" key="9">
    <source>
        <dbReference type="Proteomes" id="UP000250235"/>
    </source>
</evidence>
<dbReference type="Pfam" id="PF18565">
    <property type="entry name" value="Glyco_hydro2_C5"/>
    <property type="match status" value="1"/>
</dbReference>
<dbReference type="InterPro" id="IPR006103">
    <property type="entry name" value="Glyco_hydro_2_cat"/>
</dbReference>
<feature type="domain" description="Glycoside hydrolase family 2 immunoglobulin-like beta-sandwich" evidence="4">
    <location>
        <begin position="31"/>
        <end position="133"/>
    </location>
</feature>
<name>A0A2Z7C5K0_9LAMI</name>
<evidence type="ECO:0000259" key="7">
    <source>
        <dbReference type="Pfam" id="PF18565"/>
    </source>
</evidence>
<dbReference type="SUPFAM" id="SSF49303">
    <property type="entry name" value="beta-Galactosidase/glucuronidase domain"/>
    <property type="match status" value="1"/>
</dbReference>
<accession>A0A2Z7C5K0</accession>
<dbReference type="InterPro" id="IPR013783">
    <property type="entry name" value="Ig-like_fold"/>
</dbReference>
<dbReference type="GO" id="GO:0005975">
    <property type="term" value="P:carbohydrate metabolic process"/>
    <property type="evidence" value="ECO:0007669"/>
    <property type="project" value="InterPro"/>
</dbReference>
<dbReference type="InterPro" id="IPR006102">
    <property type="entry name" value="Ig-like_GH2"/>
</dbReference>
<sequence>MYRNVALRVGHALHITDPVLADTVAGGGVFVRCRQVSAQRAVLDVSTQVRNDGDDVPAFVVHATLHDANGRLVARAESGSRSCAAGQAATVQQTLEVDSPALWSPESPDLHLLTVRLLCGSVVDEARQHVGIRWLETDPHRGFFLNGRHRVPCGANRHQAYPYVGNALSDQAQYREARKLKAAGFDLIRLSHYPQSPAFLDACDALGMMVIECIPGWQHFTDDAVFRAAVEQNLRDTIRRDRNHACAALWEVTLNETYGHDDLFLRMIDVARQEYPGSQMLTCGDTEGHGATLIRGYDVPYSGWDDATHSRPSRAHGAMSLHREYGDNQFGAYSRYGRGDGEFLMLVQAWNYQTALNQQLQLPWTWGQCAWEAIDNNRGMSAQIATCGAMDLFRLPKFLYHFFKSQRSPAVRDPRFESGPTVFIANYWMAKSPRDVVVFSNADEVALLVNGREVCRRKPDSGPEVAFGDGSGFDLNYWQHQSAAPRDERASHVNQSIYGGGNARALAHPPFTFKDMAFEAGELKAVAYMGGRSVASHERRTPGKAVALTLDADLQGTDLVADGGDLVFVHATVVDARGTMVPDATQLVAFEVDGPAELIGENPRVAEAGIASVLLRSHRSGGMIRLRAKAPSLVAAEFELRPRKPGQDWVA</sequence>
<reference evidence="8 9" key="1">
    <citation type="journal article" date="2015" name="Proc. Natl. Acad. Sci. U.S.A.">
        <title>The resurrection genome of Boea hygrometrica: A blueprint for survival of dehydration.</title>
        <authorList>
            <person name="Xiao L."/>
            <person name="Yang G."/>
            <person name="Zhang L."/>
            <person name="Yang X."/>
            <person name="Zhao S."/>
            <person name="Ji Z."/>
            <person name="Zhou Q."/>
            <person name="Hu M."/>
            <person name="Wang Y."/>
            <person name="Chen M."/>
            <person name="Xu Y."/>
            <person name="Jin H."/>
            <person name="Xiao X."/>
            <person name="Hu G."/>
            <person name="Bao F."/>
            <person name="Hu Y."/>
            <person name="Wan P."/>
            <person name="Li L."/>
            <person name="Deng X."/>
            <person name="Kuang T."/>
            <person name="Xiang C."/>
            <person name="Zhu J.K."/>
            <person name="Oliver M.J."/>
            <person name="He Y."/>
        </authorList>
    </citation>
    <scope>NUCLEOTIDE SEQUENCE [LARGE SCALE GENOMIC DNA]</scope>
    <source>
        <strain evidence="9">cv. XS01</strain>
    </source>
</reference>
<dbReference type="PANTHER" id="PTHR42732:SF1">
    <property type="entry name" value="BETA-MANNOSIDASE"/>
    <property type="match status" value="1"/>
</dbReference>
<feature type="domain" description="Glycoside hydrolase family 2" evidence="7">
    <location>
        <begin position="555"/>
        <end position="637"/>
    </location>
</feature>
<dbReference type="InterPro" id="IPR051913">
    <property type="entry name" value="GH2_Domain-Containing"/>
</dbReference>
<evidence type="ECO:0000259" key="4">
    <source>
        <dbReference type="Pfam" id="PF00703"/>
    </source>
</evidence>
<proteinExistence type="inferred from homology"/>
<dbReference type="InterPro" id="IPR036156">
    <property type="entry name" value="Beta-gal/glucu_dom_sf"/>
</dbReference>
<dbReference type="SUPFAM" id="SSF51445">
    <property type="entry name" value="(Trans)glycosidases"/>
    <property type="match status" value="1"/>
</dbReference>
<keyword evidence="3" id="KW-0326">Glycosidase</keyword>
<dbReference type="Pfam" id="PF00703">
    <property type="entry name" value="Glyco_hydro_2"/>
    <property type="match status" value="1"/>
</dbReference>
<evidence type="ECO:0000256" key="3">
    <source>
        <dbReference type="ARBA" id="ARBA00023295"/>
    </source>
</evidence>
<dbReference type="AlphaFoldDB" id="A0A2Z7C5K0"/>
<dbReference type="Pfam" id="PF16355">
    <property type="entry name" value="DUF4982"/>
    <property type="match status" value="1"/>
</dbReference>
<evidence type="ECO:0000259" key="6">
    <source>
        <dbReference type="Pfam" id="PF16355"/>
    </source>
</evidence>
<organism evidence="8 9">
    <name type="scientific">Dorcoceras hygrometricum</name>
    <dbReference type="NCBI Taxonomy" id="472368"/>
    <lineage>
        <taxon>Eukaryota</taxon>
        <taxon>Viridiplantae</taxon>
        <taxon>Streptophyta</taxon>
        <taxon>Embryophyta</taxon>
        <taxon>Tracheophyta</taxon>
        <taxon>Spermatophyta</taxon>
        <taxon>Magnoliopsida</taxon>
        <taxon>eudicotyledons</taxon>
        <taxon>Gunneridae</taxon>
        <taxon>Pentapetalae</taxon>
        <taxon>asterids</taxon>
        <taxon>lamiids</taxon>
        <taxon>Lamiales</taxon>
        <taxon>Gesneriaceae</taxon>
        <taxon>Didymocarpoideae</taxon>
        <taxon>Trichosporeae</taxon>
        <taxon>Loxocarpinae</taxon>
        <taxon>Dorcoceras</taxon>
    </lineage>
</organism>
<gene>
    <name evidence="8" type="ORF">F511_02388</name>
</gene>
<dbReference type="OrthoDB" id="1714699at2759"/>
<dbReference type="EMBL" id="KQ999293">
    <property type="protein sequence ID" value="KZV42186.1"/>
    <property type="molecule type" value="Genomic_DNA"/>
</dbReference>
<dbReference type="PANTHER" id="PTHR42732">
    <property type="entry name" value="BETA-GALACTOSIDASE"/>
    <property type="match status" value="1"/>
</dbReference>
<dbReference type="GO" id="GO:0004553">
    <property type="term" value="F:hydrolase activity, hydrolyzing O-glycosyl compounds"/>
    <property type="evidence" value="ECO:0007669"/>
    <property type="project" value="InterPro"/>
</dbReference>
<comment type="similarity">
    <text evidence="1">Belongs to the glycosyl hydrolase 2 family.</text>
</comment>
<evidence type="ECO:0000313" key="8">
    <source>
        <dbReference type="EMBL" id="KZV42186.1"/>
    </source>
</evidence>
<dbReference type="Gene3D" id="2.60.40.10">
    <property type="entry name" value="Immunoglobulins"/>
    <property type="match status" value="3"/>
</dbReference>
<evidence type="ECO:0000256" key="1">
    <source>
        <dbReference type="ARBA" id="ARBA00007401"/>
    </source>
</evidence>
<keyword evidence="2" id="KW-0378">Hydrolase</keyword>
<evidence type="ECO:0000256" key="2">
    <source>
        <dbReference type="ARBA" id="ARBA00022801"/>
    </source>
</evidence>
<feature type="domain" description="Glycoside hydrolase family 2 catalytic" evidence="5">
    <location>
        <begin position="143"/>
        <end position="273"/>
    </location>
</feature>
<dbReference type="InterPro" id="IPR040605">
    <property type="entry name" value="Glyco_hydro2_dom5"/>
</dbReference>
<dbReference type="InterPro" id="IPR032311">
    <property type="entry name" value="DUF4982"/>
</dbReference>
<dbReference type="Proteomes" id="UP000250235">
    <property type="component" value="Unassembled WGS sequence"/>
</dbReference>
<dbReference type="Gene3D" id="3.20.20.80">
    <property type="entry name" value="Glycosidases"/>
    <property type="match status" value="1"/>
</dbReference>
<feature type="domain" description="DUF4982" evidence="6">
    <location>
        <begin position="434"/>
        <end position="461"/>
    </location>
</feature>
<dbReference type="InterPro" id="IPR017853">
    <property type="entry name" value="GH"/>
</dbReference>
<evidence type="ECO:0000259" key="5">
    <source>
        <dbReference type="Pfam" id="PF02836"/>
    </source>
</evidence>
<protein>
    <submittedName>
        <fullName evidence="8">Beta-galactosidase</fullName>
    </submittedName>
</protein>
<dbReference type="Pfam" id="PF02836">
    <property type="entry name" value="Glyco_hydro_2_C"/>
    <property type="match status" value="1"/>
</dbReference>
<keyword evidence="9" id="KW-1185">Reference proteome</keyword>